<keyword evidence="2" id="KW-1185">Reference proteome</keyword>
<evidence type="ECO:0000313" key="1">
    <source>
        <dbReference type="EMBL" id="MEJ8569754.1"/>
    </source>
</evidence>
<organism evidence="1 2">
    <name type="scientific">Elongatibacter sediminis</name>
    <dbReference type="NCBI Taxonomy" id="3119006"/>
    <lineage>
        <taxon>Bacteria</taxon>
        <taxon>Pseudomonadati</taxon>
        <taxon>Pseudomonadota</taxon>
        <taxon>Gammaproteobacteria</taxon>
        <taxon>Chromatiales</taxon>
        <taxon>Wenzhouxiangellaceae</taxon>
        <taxon>Elongatibacter</taxon>
    </lineage>
</organism>
<dbReference type="Proteomes" id="UP001359886">
    <property type="component" value="Unassembled WGS sequence"/>
</dbReference>
<evidence type="ECO:0008006" key="3">
    <source>
        <dbReference type="Google" id="ProtNLM"/>
    </source>
</evidence>
<comment type="caution">
    <text evidence="1">The sequence shown here is derived from an EMBL/GenBank/DDBJ whole genome shotgun (WGS) entry which is preliminary data.</text>
</comment>
<dbReference type="RefSeq" id="WP_354697081.1">
    <property type="nucleotide sequence ID" value="NZ_JAZHOG010000018.1"/>
</dbReference>
<evidence type="ECO:0000313" key="2">
    <source>
        <dbReference type="Proteomes" id="UP001359886"/>
    </source>
</evidence>
<sequence>MSPGSLRLDESLPINHPCVDANKRVAFFATDVFLRLNGWQLDVEAGPAHAFLMGRFDSDTSDFDHLLAWIR</sequence>
<protein>
    <recommendedName>
        <fullName evidence="3">Fido domain-containing protein</fullName>
    </recommendedName>
</protein>
<reference evidence="1 2" key="1">
    <citation type="submission" date="2024-02" db="EMBL/GenBank/DDBJ databases">
        <title>A novel Wenzhouxiangellaceae bacterium, isolated from coastal sediments.</title>
        <authorList>
            <person name="Du Z.-J."/>
            <person name="Ye Y.-Q."/>
            <person name="Zhang X.-Y."/>
        </authorList>
    </citation>
    <scope>NUCLEOTIDE SEQUENCE [LARGE SCALE GENOMIC DNA]</scope>
    <source>
        <strain evidence="1 2">CH-27</strain>
    </source>
</reference>
<gene>
    <name evidence="1" type="ORF">V3330_19150</name>
</gene>
<dbReference type="EMBL" id="JAZHOG010000018">
    <property type="protein sequence ID" value="MEJ8569754.1"/>
    <property type="molecule type" value="Genomic_DNA"/>
</dbReference>
<dbReference type="AlphaFoldDB" id="A0AAW9RK21"/>
<dbReference type="Gene3D" id="1.10.1790.50">
    <property type="match status" value="1"/>
</dbReference>
<proteinExistence type="predicted"/>
<name>A0AAW9RK21_9GAMM</name>
<accession>A0AAW9RK21</accession>